<keyword evidence="8 11" id="KW-0496">Mitochondrion</keyword>
<dbReference type="GO" id="GO:0004129">
    <property type="term" value="F:cytochrome-c oxidase activity"/>
    <property type="evidence" value="ECO:0007669"/>
    <property type="project" value="InterPro"/>
</dbReference>
<evidence type="ECO:0000256" key="1">
    <source>
        <dbReference type="ARBA" id="ARBA00004141"/>
    </source>
</evidence>
<dbReference type="FunFam" id="1.20.120.80:FF:000002">
    <property type="entry name" value="Cytochrome c oxidase subunit 3"/>
    <property type="match status" value="1"/>
</dbReference>
<dbReference type="InterPro" id="IPR000298">
    <property type="entry name" value="Cyt_c_oxidase-like_su3"/>
</dbReference>
<dbReference type="GO" id="GO:0016020">
    <property type="term" value="C:membrane"/>
    <property type="evidence" value="ECO:0007669"/>
    <property type="project" value="UniProtKB-SubCell"/>
</dbReference>
<evidence type="ECO:0000256" key="3">
    <source>
        <dbReference type="ARBA" id="ARBA00015944"/>
    </source>
</evidence>
<evidence type="ECO:0000256" key="4">
    <source>
        <dbReference type="ARBA" id="ARBA00022692"/>
    </source>
</evidence>
<name>A0A7L7S5R1_9ARAC</name>
<accession>A0A7L7S5R1</accession>
<dbReference type="Pfam" id="PF00510">
    <property type="entry name" value="COX3"/>
    <property type="match status" value="1"/>
</dbReference>
<comment type="similarity">
    <text evidence="2 8">Belongs to the cytochrome c oxidase subunit 3 family.</text>
</comment>
<evidence type="ECO:0000256" key="8">
    <source>
        <dbReference type="RuleBase" id="RU003375"/>
    </source>
</evidence>
<comment type="function">
    <text evidence="8">Component of the cytochrome c oxidase, the last enzyme in the mitochondrial electron transport chain which drives oxidative phosphorylation. The respiratory chain contains 3 multisubunit complexes succinate dehydrogenase (complex II, CII), ubiquinol-cytochrome c oxidoreductase (cytochrome b-c1 complex, complex III, CIII) and cytochrome c oxidase (complex IV, CIV), that cooperate to transfer electrons derived from NADH and succinate to molecular oxygen, creating an electrochemical gradient over the inner membrane that drives transmembrane transport and the ATP synthase. Cytochrome c oxidase is the component of the respiratory chain that catalyzes the reduction of oxygen to water. Electrons originating from reduced cytochrome c in the intermembrane space (IMS) are transferred via the dinuclear copper A center (CU(A)) of subunit 2 and heme A of subunit 1 to the active site in subunit 1, a binuclear center (BNC) formed by heme A3 and copper B (CU(B)). The BNC reduces molecular oxygen to 2 water molecules using 4 electrons from cytochrome c in the IMS and 4 protons from the mitochondrial matrix.</text>
</comment>
<dbReference type="GO" id="GO:0005739">
    <property type="term" value="C:mitochondrion"/>
    <property type="evidence" value="ECO:0007669"/>
    <property type="project" value="TreeGrafter"/>
</dbReference>
<feature type="domain" description="Heme-copper oxidase subunit III family profile" evidence="10">
    <location>
        <begin position="4"/>
        <end position="260"/>
    </location>
</feature>
<dbReference type="InterPro" id="IPR013833">
    <property type="entry name" value="Cyt_c_oxidase_su3_a-hlx"/>
</dbReference>
<gene>
    <name evidence="11" type="primary">COX3</name>
</gene>
<feature type="transmembrane region" description="Helical" evidence="9">
    <location>
        <begin position="164"/>
        <end position="183"/>
    </location>
</feature>
<feature type="transmembrane region" description="Helical" evidence="9">
    <location>
        <begin position="131"/>
        <end position="152"/>
    </location>
</feature>
<keyword evidence="4 8" id="KW-0812">Transmembrane</keyword>
<geneLocation type="mitochondrion" evidence="11"/>
<evidence type="ECO:0000256" key="7">
    <source>
        <dbReference type="ARBA" id="ARBA00023136"/>
    </source>
</evidence>
<feature type="transmembrane region" description="Helical" evidence="9">
    <location>
        <begin position="195"/>
        <end position="219"/>
    </location>
</feature>
<evidence type="ECO:0000259" key="10">
    <source>
        <dbReference type="PROSITE" id="PS50253"/>
    </source>
</evidence>
<dbReference type="InterPro" id="IPR033945">
    <property type="entry name" value="Cyt_c_oxase_su3_dom"/>
</dbReference>
<sequence>MHKVFHSFHLVNISPWPLMIGLGVVTLVIGLIKMFLLNYLNMLALSFIFLMIISFLWWRDVIRESTYQGYHTSIVLSGLMFGMILFIISEIFFFLSFFWAFFHSSLSPSVELGVKWPPYGISSFNPFQVPLLNTVILLASGISVTWTHQLILNGDKKSSLSLQLTWMLGLYFLMLQGFEYYMASFGINDSIYGSTFFMATGFHGFHVIVGTLFLLMMWIRVKNFHFSSSHHFGFEAAAWYWHFVDVVWLFLFSVMYWWGTYKYSILYI</sequence>
<dbReference type="SUPFAM" id="SSF81452">
    <property type="entry name" value="Cytochrome c oxidase subunit III-like"/>
    <property type="match status" value="1"/>
</dbReference>
<dbReference type="AlphaFoldDB" id="A0A7L7S5R1"/>
<evidence type="ECO:0000256" key="9">
    <source>
        <dbReference type="SAM" id="Phobius"/>
    </source>
</evidence>
<comment type="subcellular location">
    <subcellularLocation>
        <location evidence="1">Membrane</location>
        <topology evidence="1">Multi-pass membrane protein</topology>
    </subcellularLocation>
</comment>
<evidence type="ECO:0000313" key="11">
    <source>
        <dbReference type="EMBL" id="QNV12122.1"/>
    </source>
</evidence>
<dbReference type="InterPro" id="IPR035973">
    <property type="entry name" value="Cyt_c_oxidase_su3-like_sf"/>
</dbReference>
<dbReference type="EMBL" id="MT862432">
    <property type="protein sequence ID" value="QNV12122.1"/>
    <property type="molecule type" value="Genomic_DNA"/>
</dbReference>
<dbReference type="InterPro" id="IPR024791">
    <property type="entry name" value="Cyt_c/ubiquinol_Oxase_su3"/>
</dbReference>
<feature type="transmembrane region" description="Helical" evidence="9">
    <location>
        <begin position="39"/>
        <end position="58"/>
    </location>
</feature>
<keyword evidence="5" id="KW-1278">Translocase</keyword>
<dbReference type="CDD" id="cd01665">
    <property type="entry name" value="Cyt_c_Oxidase_III"/>
    <property type="match status" value="1"/>
</dbReference>
<dbReference type="PANTHER" id="PTHR11403">
    <property type="entry name" value="CYTOCHROME C OXIDASE SUBUNIT III"/>
    <property type="match status" value="1"/>
</dbReference>
<evidence type="ECO:0000256" key="5">
    <source>
        <dbReference type="ARBA" id="ARBA00022967"/>
    </source>
</evidence>
<dbReference type="Gene3D" id="1.10.287.70">
    <property type="match status" value="1"/>
</dbReference>
<feature type="transmembrane region" description="Helical" evidence="9">
    <location>
        <begin position="239"/>
        <end position="258"/>
    </location>
</feature>
<dbReference type="PANTHER" id="PTHR11403:SF7">
    <property type="entry name" value="CYTOCHROME C OXIDASE SUBUNIT 3"/>
    <property type="match status" value="1"/>
</dbReference>
<evidence type="ECO:0000256" key="6">
    <source>
        <dbReference type="ARBA" id="ARBA00022989"/>
    </source>
</evidence>
<dbReference type="PROSITE" id="PS50253">
    <property type="entry name" value="COX3"/>
    <property type="match status" value="1"/>
</dbReference>
<keyword evidence="6 9" id="KW-1133">Transmembrane helix</keyword>
<evidence type="ECO:0000256" key="2">
    <source>
        <dbReference type="ARBA" id="ARBA00010581"/>
    </source>
</evidence>
<protein>
    <recommendedName>
        <fullName evidence="3 8">Cytochrome c oxidase subunit 3</fullName>
    </recommendedName>
</protein>
<dbReference type="Gene3D" id="1.20.120.80">
    <property type="entry name" value="Cytochrome c oxidase, subunit III, four-helix bundle"/>
    <property type="match status" value="1"/>
</dbReference>
<reference evidence="11" key="1">
    <citation type="submission" date="2020-08" db="EMBL/GenBank/DDBJ databases">
        <title>DNAmark Project.</title>
        <authorList>
            <person name="Leerhoei F."/>
        </authorList>
    </citation>
    <scope>NUCLEOTIDE SEQUENCE</scope>
    <source>
        <strain evidence="11">DM575</strain>
    </source>
</reference>
<proteinExistence type="inferred from homology"/>
<keyword evidence="7 9" id="KW-0472">Membrane</keyword>
<organism evidence="11">
    <name type="scientific">Amaurobius fenestralis</name>
    <dbReference type="NCBI Taxonomy" id="680006"/>
    <lineage>
        <taxon>Eukaryota</taxon>
        <taxon>Metazoa</taxon>
        <taxon>Ecdysozoa</taxon>
        <taxon>Arthropoda</taxon>
        <taxon>Chelicerata</taxon>
        <taxon>Arachnida</taxon>
        <taxon>Araneae</taxon>
        <taxon>Araneomorphae</taxon>
        <taxon>Entelegynae</taxon>
        <taxon>Amaurobiidae</taxon>
        <taxon>Amaurobius</taxon>
    </lineage>
</organism>
<feature type="transmembrane region" description="Helical" evidence="9">
    <location>
        <begin position="13"/>
        <end position="32"/>
    </location>
</feature>
<dbReference type="GO" id="GO:0006123">
    <property type="term" value="P:mitochondrial electron transport, cytochrome c to oxygen"/>
    <property type="evidence" value="ECO:0007669"/>
    <property type="project" value="TreeGrafter"/>
</dbReference>
<feature type="transmembrane region" description="Helical" evidence="9">
    <location>
        <begin position="78"/>
        <end position="102"/>
    </location>
</feature>